<organism evidence="2 3">
    <name type="scientific">Ecytonucleospora hepatopenaei</name>
    <dbReference type="NCBI Taxonomy" id="646526"/>
    <lineage>
        <taxon>Eukaryota</taxon>
        <taxon>Fungi</taxon>
        <taxon>Fungi incertae sedis</taxon>
        <taxon>Microsporidia</taxon>
        <taxon>Enterocytozoonidae</taxon>
        <taxon>Ecytonucleospora</taxon>
    </lineage>
</organism>
<accession>A0A1W0E734</accession>
<evidence type="ECO:0000313" key="2">
    <source>
        <dbReference type="EMBL" id="OQS55060.1"/>
    </source>
</evidence>
<keyword evidence="1" id="KW-0175">Coiled coil</keyword>
<keyword evidence="3" id="KW-1185">Reference proteome</keyword>
<dbReference type="EMBL" id="MNPJ01000014">
    <property type="protein sequence ID" value="OQS55060.1"/>
    <property type="molecule type" value="Genomic_DNA"/>
</dbReference>
<feature type="coiled-coil region" evidence="1">
    <location>
        <begin position="103"/>
        <end position="159"/>
    </location>
</feature>
<proteinExistence type="predicted"/>
<sequence length="384" mass="45935">MARFFNAENNDKDEKKSTKFFEMEEEKNTILSKKDKKITEFEQKIKELLKEKNSKVFDKSFRKFMNDLKKFAVNQKNTVELSGLSELFKVVTNKQNIKLINEYNQLFASNTDQEENVENYENEVETKEKENTIEDILEISDENKKISELEKNSENLESFMPLYFLYSKNKKYNKMLDMLERLEGLNCEKAIFIKNNMEKCIEHLIFEKQVNFKRLLNICEQYNLKKEVEYIKIFKFDKIDCIESELLVPVVAVKTKNYQMAIDKINPSLFNKNKKSIEYKAFEFIAIRLLKANFIKAAYEIFVLFDNDRFLFEKQACSILLEDFSRDFFKKEFLEEFKCYDTNLFLLKSEQKQMELCRAFFYLNSGCKDICVDIINNIFRISAQ</sequence>
<protein>
    <submittedName>
        <fullName evidence="2">Uncharacterized protein</fullName>
    </submittedName>
</protein>
<dbReference type="AlphaFoldDB" id="A0A1W0E734"/>
<dbReference type="OrthoDB" id="2196032at2759"/>
<gene>
    <name evidence="2" type="ORF">EHP00_1473</name>
</gene>
<reference evidence="2 3" key="1">
    <citation type="journal article" date="2017" name="Environ. Microbiol.">
        <title>Decay of the glycolytic pathway and adaptation to intranuclear parasitism within Enterocytozoonidae microsporidia.</title>
        <authorList>
            <person name="Wiredu Boakye D."/>
            <person name="Jaroenlak P."/>
            <person name="Prachumwat A."/>
            <person name="Williams T.A."/>
            <person name="Bateman K.S."/>
            <person name="Itsathitphaisarn O."/>
            <person name="Sritunyalucksana K."/>
            <person name="Paszkiewicz K.H."/>
            <person name="Moore K.A."/>
            <person name="Stentiford G.D."/>
            <person name="Williams B.A."/>
        </authorList>
    </citation>
    <scope>NUCLEOTIDE SEQUENCE [LARGE SCALE GENOMIC DNA]</scope>
    <source>
        <strain evidence="2 3">TH1</strain>
    </source>
</reference>
<comment type="caution">
    <text evidence="2">The sequence shown here is derived from an EMBL/GenBank/DDBJ whole genome shotgun (WGS) entry which is preliminary data.</text>
</comment>
<dbReference type="Proteomes" id="UP000192758">
    <property type="component" value="Unassembled WGS sequence"/>
</dbReference>
<evidence type="ECO:0000256" key="1">
    <source>
        <dbReference type="SAM" id="Coils"/>
    </source>
</evidence>
<evidence type="ECO:0000313" key="3">
    <source>
        <dbReference type="Proteomes" id="UP000192758"/>
    </source>
</evidence>
<dbReference type="VEuPathDB" id="MicrosporidiaDB:EHP00_1473"/>
<name>A0A1W0E734_9MICR</name>